<evidence type="ECO:0000313" key="3">
    <source>
        <dbReference type="EMBL" id="BBH38735.1"/>
    </source>
</evidence>
<dbReference type="InterPro" id="IPR051464">
    <property type="entry name" value="Peptidase_M42_aminopept"/>
</dbReference>
<protein>
    <recommendedName>
        <fullName evidence="5">Peptidase M42</fullName>
    </recommendedName>
</protein>
<dbReference type="GO" id="GO:0046872">
    <property type="term" value="F:metal ion binding"/>
    <property type="evidence" value="ECO:0007669"/>
    <property type="project" value="UniProtKB-KW"/>
</dbReference>
<dbReference type="Gene3D" id="3.40.630.10">
    <property type="entry name" value="Zn peptidases"/>
    <property type="match status" value="1"/>
</dbReference>
<dbReference type="EMBL" id="AP019314">
    <property type="protein sequence ID" value="BBH38735.1"/>
    <property type="molecule type" value="Genomic_DNA"/>
</dbReference>
<dbReference type="GO" id="GO:0016787">
    <property type="term" value="F:hydrolase activity"/>
    <property type="evidence" value="ECO:0007669"/>
    <property type="project" value="UniProtKB-KW"/>
</dbReference>
<keyword evidence="2" id="KW-0378">Hydrolase</keyword>
<evidence type="ECO:0008006" key="5">
    <source>
        <dbReference type="Google" id="ProtNLM"/>
    </source>
</evidence>
<dbReference type="PANTHER" id="PTHR32481:SF0">
    <property type="entry name" value="AMINOPEPTIDASE YPDE-RELATED"/>
    <property type="match status" value="1"/>
</dbReference>
<organism evidence="3 4">
    <name type="scientific">Microcystis viridis NIES-102</name>
    <dbReference type="NCBI Taxonomy" id="213615"/>
    <lineage>
        <taxon>Bacteria</taxon>
        <taxon>Bacillati</taxon>
        <taxon>Cyanobacteriota</taxon>
        <taxon>Cyanophyceae</taxon>
        <taxon>Oscillatoriophycideae</taxon>
        <taxon>Chroococcales</taxon>
        <taxon>Microcystaceae</taxon>
        <taxon>Microcystis</taxon>
    </lineage>
</organism>
<dbReference type="Proteomes" id="UP000278152">
    <property type="component" value="Chromosome"/>
</dbReference>
<accession>A0A3G9K1G6</accession>
<sequence>MDFDHLFDTIATLVLHHSPSGMETEIDRFLLERFQELGLETWQDQAGNVIGKIRGRDSTKKIAITGHKDEIGAIIKAINPDGTLQIRQLGGAFPWIYGYPLVTSFLT</sequence>
<evidence type="ECO:0000313" key="4">
    <source>
        <dbReference type="Proteomes" id="UP000278152"/>
    </source>
</evidence>
<dbReference type="PANTHER" id="PTHR32481">
    <property type="entry name" value="AMINOPEPTIDASE"/>
    <property type="match status" value="1"/>
</dbReference>
<name>A0A3G9K1G6_MICVR</name>
<proteinExistence type="predicted"/>
<evidence type="ECO:0000256" key="2">
    <source>
        <dbReference type="ARBA" id="ARBA00022801"/>
    </source>
</evidence>
<dbReference type="AlphaFoldDB" id="A0A3G9K1G6"/>
<reference evidence="3 4" key="1">
    <citation type="submission" date="2018-11" db="EMBL/GenBank/DDBJ databases">
        <title>Complete genome sequence of Microcystis aeruginosa NIES-102.</title>
        <authorList>
            <person name="Yamaguchi H."/>
            <person name="Suzuki S."/>
            <person name="Kawachi M."/>
        </authorList>
    </citation>
    <scope>NUCLEOTIDE SEQUENCE [LARGE SCALE GENOMIC DNA]</scope>
    <source>
        <strain evidence="3 4">NIES-102</strain>
    </source>
</reference>
<evidence type="ECO:0000256" key="1">
    <source>
        <dbReference type="ARBA" id="ARBA00022723"/>
    </source>
</evidence>
<gene>
    <name evidence="3" type="ORF">myaer102_12400</name>
</gene>
<keyword evidence="1" id="KW-0479">Metal-binding</keyword>
<dbReference type="Pfam" id="PF05343">
    <property type="entry name" value="Peptidase_M42"/>
    <property type="match status" value="1"/>
</dbReference>
<dbReference type="SUPFAM" id="SSF53187">
    <property type="entry name" value="Zn-dependent exopeptidases"/>
    <property type="match status" value="1"/>
</dbReference>
<dbReference type="KEGG" id="mvz:myaer102_12400"/>
<dbReference type="InterPro" id="IPR008007">
    <property type="entry name" value="Peptidase_M42"/>
</dbReference>